<organism evidence="1">
    <name type="scientific">Siphoviridae sp. ctcC24</name>
    <dbReference type="NCBI Taxonomy" id="2825570"/>
    <lineage>
        <taxon>Viruses</taxon>
        <taxon>Duplodnaviria</taxon>
        <taxon>Heunggongvirae</taxon>
        <taxon>Uroviricota</taxon>
        <taxon>Caudoviricetes</taxon>
    </lineage>
</organism>
<dbReference type="EMBL" id="BK015559">
    <property type="protein sequence ID" value="DAE12869.1"/>
    <property type="molecule type" value="Genomic_DNA"/>
</dbReference>
<proteinExistence type="predicted"/>
<protein>
    <submittedName>
        <fullName evidence="1">Uncharacterized protein</fullName>
    </submittedName>
</protein>
<reference evidence="1" key="1">
    <citation type="journal article" date="2021" name="Proc. Natl. Acad. Sci. U.S.A.">
        <title>A Catalog of Tens of Thousands of Viruses from Human Metagenomes Reveals Hidden Associations with Chronic Diseases.</title>
        <authorList>
            <person name="Tisza M.J."/>
            <person name="Buck C.B."/>
        </authorList>
    </citation>
    <scope>NUCLEOTIDE SEQUENCE</scope>
    <source>
        <strain evidence="1">Ctcc24</strain>
    </source>
</reference>
<evidence type="ECO:0000313" key="1">
    <source>
        <dbReference type="EMBL" id="DAE12869.1"/>
    </source>
</evidence>
<sequence>MPASQWRISAAPVLIFMKKAGRRCSVIPANIKTT</sequence>
<name>A0A8S5Q2H7_9CAUD</name>
<accession>A0A8S5Q2H7</accession>